<feature type="region of interest" description="Disordered" evidence="7">
    <location>
        <begin position="187"/>
        <end position="245"/>
    </location>
</feature>
<dbReference type="PROSITE" id="PS50135">
    <property type="entry name" value="ZF_ZZ_2"/>
    <property type="match status" value="7"/>
</dbReference>
<name>A0A4S4MZH9_9APHY</name>
<proteinExistence type="predicted"/>
<dbReference type="OrthoDB" id="661148at2759"/>
<feature type="compositionally biased region" description="Polar residues" evidence="7">
    <location>
        <begin position="1889"/>
        <end position="1914"/>
    </location>
</feature>
<dbReference type="InterPro" id="IPR000433">
    <property type="entry name" value="Znf_ZZ"/>
</dbReference>
<dbReference type="GO" id="GO:0043130">
    <property type="term" value="F:ubiquitin binding"/>
    <property type="evidence" value="ECO:0007669"/>
    <property type="project" value="TreeGrafter"/>
</dbReference>
<feature type="compositionally biased region" description="Polar residues" evidence="7">
    <location>
        <begin position="1619"/>
        <end position="1633"/>
    </location>
</feature>
<dbReference type="CDD" id="cd14947">
    <property type="entry name" value="NBR1_like"/>
    <property type="match status" value="1"/>
</dbReference>
<dbReference type="Gene3D" id="2.60.40.10">
    <property type="entry name" value="Immunoglobulins"/>
    <property type="match status" value="1"/>
</dbReference>
<feature type="region of interest" description="Disordered" evidence="7">
    <location>
        <begin position="785"/>
        <end position="805"/>
    </location>
</feature>
<feature type="compositionally biased region" description="Low complexity" evidence="7">
    <location>
        <begin position="279"/>
        <end position="293"/>
    </location>
</feature>
<protein>
    <recommendedName>
        <fullName evidence="8">ZZ-type domain-containing protein</fullName>
    </recommendedName>
</protein>
<evidence type="ECO:0000259" key="8">
    <source>
        <dbReference type="PROSITE" id="PS50135"/>
    </source>
</evidence>
<dbReference type="Proteomes" id="UP000308730">
    <property type="component" value="Unassembled WGS sequence"/>
</dbReference>
<gene>
    <name evidence="9" type="ORF">EUX98_g2227</name>
</gene>
<feature type="domain" description="ZZ-type" evidence="8">
    <location>
        <begin position="469"/>
        <end position="524"/>
    </location>
</feature>
<feature type="domain" description="ZZ-type" evidence="8">
    <location>
        <begin position="632"/>
        <end position="687"/>
    </location>
</feature>
<dbReference type="PANTHER" id="PTHR20930">
    <property type="entry name" value="OVARIAN CARCINOMA ANTIGEN CA125-RELATED"/>
    <property type="match status" value="1"/>
</dbReference>
<feature type="region of interest" description="Disordered" evidence="7">
    <location>
        <begin position="122"/>
        <end position="142"/>
    </location>
</feature>
<feature type="domain" description="ZZ-type" evidence="8">
    <location>
        <begin position="719"/>
        <end position="773"/>
    </location>
</feature>
<comment type="caution">
    <text evidence="9">The sequence shown here is derived from an EMBL/GenBank/DDBJ whole genome shotgun (WGS) entry which is preliminary data.</text>
</comment>
<evidence type="ECO:0000256" key="2">
    <source>
        <dbReference type="ARBA" id="ARBA00022723"/>
    </source>
</evidence>
<comment type="subcellular location">
    <subcellularLocation>
        <location evidence="1">Cytoplasmic vesicle</location>
        <location evidence="1">Autophagosome</location>
    </subcellularLocation>
</comment>
<evidence type="ECO:0000256" key="6">
    <source>
        <dbReference type="PROSITE-ProRule" id="PRU00228"/>
    </source>
</evidence>
<dbReference type="Pfam" id="PF00569">
    <property type="entry name" value="ZZ"/>
    <property type="match status" value="7"/>
</dbReference>
<feature type="region of interest" description="Disordered" evidence="7">
    <location>
        <begin position="1887"/>
        <end position="1928"/>
    </location>
</feature>
<feature type="region of interest" description="Disordered" evidence="7">
    <location>
        <begin position="1664"/>
        <end position="1687"/>
    </location>
</feature>
<feature type="compositionally biased region" description="Polar residues" evidence="7">
    <location>
        <begin position="234"/>
        <end position="243"/>
    </location>
</feature>
<feature type="region of interest" description="Disordered" evidence="7">
    <location>
        <begin position="1616"/>
        <end position="1643"/>
    </location>
</feature>
<dbReference type="SUPFAM" id="SSF57850">
    <property type="entry name" value="RING/U-box"/>
    <property type="match status" value="7"/>
</dbReference>
<keyword evidence="2" id="KW-0479">Metal-binding</keyword>
<dbReference type="InterPro" id="IPR013783">
    <property type="entry name" value="Ig-like_fold"/>
</dbReference>
<evidence type="ECO:0000256" key="5">
    <source>
        <dbReference type="ARBA" id="ARBA00023329"/>
    </source>
</evidence>
<sequence length="1960" mass="214926">MFAVKATYRGETRKFTFEAPSFPSYQELYTQLYRVFPIHNPYYLSKLMFSPTSSTAASRILIGKEAHSAEEYEKHIAPYQGRAWPNAVLRFSVFDENRHKAPNSIVSTSSTDVSMTAESTTASVDSGASMTSNTSSATVVPGVSEEDRFRRFTERKQVVERLREKMANRPRPESMDFMAAESIIAEGSRPSMHVPDDATSDAQGVYRPLPVLPKNNGNEKVASVKEASPPPQSAPVSESQSLGGRSRRLPAFLEPRPHSFVSSSPFGRPPLVVPPPPIIFSSSSKSSSPKRSPQASAQAAHDAVDLKQDLSEMKEMLVDILGRVKNSASASSSTTHSPAGPIPTVNIPVWPSCTRAPQVSETSYKPSYIVPPPPPIPTSIATPQTHSHITCDGCETKNIFGTRFKCLDCEDYDLCSVCVSSPTIRQTHDAGHCFWPIDKPDDKTAYEAARKSMLHSRGLEKQATTGEAHAYITCDVCRAHDFSGIRFKCLECDDYDMCEKCMWTSAGASSHPPHAFFPIEEPANFVAYGRARQQRDALMRRSCSSSPNVVSESSKIHNGITCDACQKRPITGVRFKCFQCTDYDLCRSCLSDPSVLEKHDVDHKFWPINEPDDLNTYRSVQSRLAEFQRPVHDYIYCDGCDATIVGVRHKCLDCDDYDLCTYCLSDPEQRSMHSLMHSFFPITVPEDKTGYYRVRDMRNTLPSIHPEPSQEAAEFPRVHDNVRCDACSSTIIGMRHKCLDCPDYDLCQNCVNVGAKEAHNPFHPFFEIEDPGDFVHTVFSGNGERVPSAARPETRPTPVVDEAPPAVPTADAARVAHNATCNLCDSRIHGDRFKCLNCPDFDTCESCFTITPVHHPGHGFVKVPNSDVLILRDTLRSGVAHPATCNNCDSLIRGTRYKCMHPSCPDYDLCQNCEAHPFPVHPDTHPMIKLKNIQTLIPTVVHATPVQAAVSTQTSTPVAMEVDATAGTVNELRQVFQTGAEGSSADWPRLEDLTVEATQRMTQPSGDLNLSRKQLDDARKGKAVADPMPTTIGTTSFAGANVDAVNRSAYRSLNVFPETEGQLKLCSHVDEILNKPADLATLTLLDTVQRDMENARNAAPKTADTSEVRDIFNAGSWLKDAAGISSDAFKWTSDGAGSSKDAHVLLDAAKRSEQQARSAYRDMSAVNPPTEGQLEFRHWIDKMTKSSEWPPRRYDERPVDVVQTTTDAGLLDARVLLETAQRTQENARRLYRAAADNGSNVAADNGSNVFDNVRTDAESSFNAHVLNHLRDTQRDLRHAYRSVALDGPSNDSIPLPTFPAAPKSKDARILDHFTAMPLRSINDEDMVVDNSDVKSINNGDDFIRRLQDMERKKTVAELTSETILNNCDAALSNARTSRVPAEPYRSIFDDSASEALPTSVPMNMDDHREFRRHYRSLFATDPAVQVTPEVHDASQAVVEEMKETRRQYGDLWVGAPSGTSDPIPAVMEHALASSSVVAERLGHTEATQPSSPIAAVPSIPPLVPTTWSPPRWHIETPPSAVVVPRILTPYRTSSYERRAVSPESVVEDSVMAQTVIPHVTLGEERLAASAIASSRLSPASVTRPLSPEQRLVDVDEPATEHMSEHTLDEAVTSAFDGLTTPSDVPGSNATRSPESIPKLGPVQNADWKELWPELTTMLKHLLQPPSAEASTSSTVMPGTMDDSKESKEVSSDEKEFHTAVEDSPLAQEALLTRPEGSSAPQNLRTESFSLKDYLTSLSPKPTYIATYVSDSNIQDGQFFPPGAEFVKSWRMRNDGNVTWPENTTLSFVAGDRIAPGNSASSVKIGSVAPGAEVEVVGPEMKAPDVPGKYVSYWRLFDGAGNYFGHSVWVDITVAEMNRPESKSSGEDSLASSSVIMPRPLESIAATANAPGSGSSITVLSNPPSDDGSFESSISLLDAPSSPSVEGDDAIYEDSRTNAAVNRPRDLEYVVLYDTSSSEED</sequence>
<dbReference type="FunFam" id="2.60.40.10:FF:000199">
    <property type="entry name" value="next to BRCA1 gene 1 protein-like"/>
    <property type="match status" value="1"/>
</dbReference>
<dbReference type="SMART" id="SM00291">
    <property type="entry name" value="ZnF_ZZ"/>
    <property type="match status" value="7"/>
</dbReference>
<keyword evidence="10" id="KW-1185">Reference proteome</keyword>
<dbReference type="Pfam" id="PF16158">
    <property type="entry name" value="N_BRCA1_IG"/>
    <property type="match status" value="1"/>
</dbReference>
<keyword evidence="4" id="KW-0862">Zinc</keyword>
<feature type="domain" description="ZZ-type" evidence="8">
    <location>
        <begin position="816"/>
        <end position="868"/>
    </location>
</feature>
<dbReference type="CDD" id="cd02249">
    <property type="entry name" value="ZZ"/>
    <property type="match status" value="1"/>
</dbReference>
<evidence type="ECO:0000256" key="3">
    <source>
        <dbReference type="ARBA" id="ARBA00022771"/>
    </source>
</evidence>
<evidence type="ECO:0000256" key="1">
    <source>
        <dbReference type="ARBA" id="ARBA00004419"/>
    </source>
</evidence>
<organism evidence="9 10">
    <name type="scientific">Antrodiella citrinella</name>
    <dbReference type="NCBI Taxonomy" id="2447956"/>
    <lineage>
        <taxon>Eukaryota</taxon>
        <taxon>Fungi</taxon>
        <taxon>Dikarya</taxon>
        <taxon>Basidiomycota</taxon>
        <taxon>Agaricomycotina</taxon>
        <taxon>Agaricomycetes</taxon>
        <taxon>Polyporales</taxon>
        <taxon>Steccherinaceae</taxon>
        <taxon>Antrodiella</taxon>
    </lineage>
</organism>
<keyword evidence="3 6" id="KW-0863">Zinc-finger</keyword>
<dbReference type="GO" id="GO:0008270">
    <property type="term" value="F:zinc ion binding"/>
    <property type="evidence" value="ECO:0007669"/>
    <property type="project" value="UniProtKB-KW"/>
</dbReference>
<dbReference type="GO" id="GO:0016236">
    <property type="term" value="P:macroautophagy"/>
    <property type="evidence" value="ECO:0007669"/>
    <property type="project" value="TreeGrafter"/>
</dbReference>
<feature type="compositionally biased region" description="Polar residues" evidence="7">
    <location>
        <begin position="122"/>
        <end position="138"/>
    </location>
</feature>
<dbReference type="EMBL" id="SGPM01000033">
    <property type="protein sequence ID" value="THH31949.1"/>
    <property type="molecule type" value="Genomic_DNA"/>
</dbReference>
<evidence type="ECO:0000313" key="9">
    <source>
        <dbReference type="EMBL" id="THH31949.1"/>
    </source>
</evidence>
<dbReference type="PANTHER" id="PTHR20930:SF0">
    <property type="entry name" value="PROTEIN ILRUN"/>
    <property type="match status" value="1"/>
</dbReference>
<feature type="region of interest" description="Disordered" evidence="7">
    <location>
        <begin position="277"/>
        <end position="303"/>
    </location>
</feature>
<evidence type="ECO:0000256" key="4">
    <source>
        <dbReference type="ARBA" id="ARBA00022833"/>
    </source>
</evidence>
<reference evidence="9 10" key="1">
    <citation type="submission" date="2019-02" db="EMBL/GenBank/DDBJ databases">
        <title>Genome sequencing of the rare red list fungi Antrodiella citrinella (Flaviporus citrinellus).</title>
        <authorList>
            <person name="Buettner E."/>
            <person name="Kellner H."/>
        </authorList>
    </citation>
    <scope>NUCLEOTIDE SEQUENCE [LARGE SCALE GENOMIC DNA]</scope>
    <source>
        <strain evidence="9 10">DSM 108506</strain>
    </source>
</reference>
<dbReference type="InterPro" id="IPR032350">
    <property type="entry name" value="Nbr1_FW"/>
</dbReference>
<dbReference type="CDD" id="cd02340">
    <property type="entry name" value="ZZ_NBR1_like"/>
    <property type="match status" value="5"/>
</dbReference>
<accession>A0A4S4MZH9</accession>
<feature type="domain" description="ZZ-type" evidence="8">
    <location>
        <begin position="557"/>
        <end position="613"/>
    </location>
</feature>
<feature type="domain" description="ZZ-type" evidence="8">
    <location>
        <begin position="386"/>
        <end position="442"/>
    </location>
</feature>
<dbReference type="PROSITE" id="PS01357">
    <property type="entry name" value="ZF_ZZ_1"/>
    <property type="match status" value="3"/>
</dbReference>
<dbReference type="Gene3D" id="3.30.60.90">
    <property type="match status" value="7"/>
</dbReference>
<dbReference type="GO" id="GO:0005776">
    <property type="term" value="C:autophagosome"/>
    <property type="evidence" value="ECO:0007669"/>
    <property type="project" value="UniProtKB-SubCell"/>
</dbReference>
<dbReference type="GO" id="GO:0000407">
    <property type="term" value="C:phagophore assembly site"/>
    <property type="evidence" value="ECO:0007669"/>
    <property type="project" value="TreeGrafter"/>
</dbReference>
<dbReference type="GO" id="GO:0031410">
    <property type="term" value="C:cytoplasmic vesicle"/>
    <property type="evidence" value="ECO:0007669"/>
    <property type="project" value="UniProtKB-KW"/>
</dbReference>
<keyword evidence="5" id="KW-0968">Cytoplasmic vesicle</keyword>
<evidence type="ECO:0000313" key="10">
    <source>
        <dbReference type="Proteomes" id="UP000308730"/>
    </source>
</evidence>
<feature type="domain" description="ZZ-type" evidence="8">
    <location>
        <begin position="880"/>
        <end position="935"/>
    </location>
</feature>
<dbReference type="InterPro" id="IPR043145">
    <property type="entry name" value="Znf_ZZ_sf"/>
</dbReference>
<evidence type="ECO:0000256" key="7">
    <source>
        <dbReference type="SAM" id="MobiDB-lite"/>
    </source>
</evidence>